<evidence type="ECO:0000313" key="3">
    <source>
        <dbReference type="Proteomes" id="UP000765507"/>
    </source>
</evidence>
<dbReference type="AlphaFoldDB" id="A0A8T1SQG2"/>
<dbReference type="PANTHER" id="PTHR47595:SF1">
    <property type="entry name" value="MYB_SANT-LIKE DNA-BINDING DOMAIN-CONTAINING PROTEIN"/>
    <property type="match status" value="1"/>
</dbReference>
<dbReference type="Proteomes" id="UP000765507">
    <property type="component" value="Unassembled WGS sequence"/>
</dbReference>
<reference evidence="2 3" key="1">
    <citation type="journal article" date="2020" name="G3 (Bethesda)">
        <title>Draft Genome of the Common Snapping Turtle, Chelydra serpentina, a Model for Phenotypic Plasticity in Reptiles.</title>
        <authorList>
            <person name="Das D."/>
            <person name="Singh S.K."/>
            <person name="Bierstedt J."/>
            <person name="Erickson A."/>
            <person name="Galli G.L.J."/>
            <person name="Crossley D.A. 2nd"/>
            <person name="Rhen T."/>
        </authorList>
    </citation>
    <scope>NUCLEOTIDE SEQUENCE [LARGE SCALE GENOMIC DNA]</scope>
    <source>
        <strain evidence="2">KW</strain>
    </source>
</reference>
<dbReference type="OrthoDB" id="691673at2759"/>
<sequence>MAGYRIKHAPAWTTAELLDLISIWGEESVQSQLPVTHRNWDTYGQIFRVLCEKGYDQDTLQCRVKIKELRQVYQKAWETNHRSGGVPKTCNFYKELNAILGGDPTSITDSPMDTSQAAERGGNPQVEILDEEVELEEDIVPPAGSPGWAGSQELFSTPEVLNAEQEDEMPGKLLWLV</sequence>
<evidence type="ECO:0000313" key="2">
    <source>
        <dbReference type="EMBL" id="KAG6931098.1"/>
    </source>
</evidence>
<organism evidence="2 3">
    <name type="scientific">Chelydra serpentina</name>
    <name type="common">Snapping turtle</name>
    <name type="synonym">Testudo serpentina</name>
    <dbReference type="NCBI Taxonomy" id="8475"/>
    <lineage>
        <taxon>Eukaryota</taxon>
        <taxon>Metazoa</taxon>
        <taxon>Chordata</taxon>
        <taxon>Craniata</taxon>
        <taxon>Vertebrata</taxon>
        <taxon>Euteleostomi</taxon>
        <taxon>Archelosauria</taxon>
        <taxon>Testudinata</taxon>
        <taxon>Testudines</taxon>
        <taxon>Cryptodira</taxon>
        <taxon>Durocryptodira</taxon>
        <taxon>Americhelydia</taxon>
        <taxon>Chelydroidea</taxon>
        <taxon>Chelydridae</taxon>
        <taxon>Chelydra</taxon>
    </lineage>
</organism>
<name>A0A8T1SQG2_CHESE</name>
<feature type="domain" description="Myb/SANT-like DNA-binding" evidence="1">
    <location>
        <begin position="11"/>
        <end position="99"/>
    </location>
</feature>
<dbReference type="Gene3D" id="1.10.10.60">
    <property type="entry name" value="Homeodomain-like"/>
    <property type="match status" value="1"/>
</dbReference>
<proteinExistence type="predicted"/>
<evidence type="ECO:0000259" key="1">
    <source>
        <dbReference type="Pfam" id="PF13837"/>
    </source>
</evidence>
<protein>
    <submittedName>
        <fullName evidence="2">Zinc finger with KRAB and SCAN domains 2</fullName>
    </submittedName>
</protein>
<dbReference type="EMBL" id="JAHGAV010000127">
    <property type="protein sequence ID" value="KAG6931098.1"/>
    <property type="molecule type" value="Genomic_DNA"/>
</dbReference>
<dbReference type="Pfam" id="PF13837">
    <property type="entry name" value="Myb_DNA-bind_4"/>
    <property type="match status" value="1"/>
</dbReference>
<dbReference type="InterPro" id="IPR044822">
    <property type="entry name" value="Myb_DNA-bind_4"/>
</dbReference>
<accession>A0A8T1SQG2</accession>
<keyword evidence="3" id="KW-1185">Reference proteome</keyword>
<gene>
    <name evidence="2" type="primary">ZKSCAN2</name>
    <name evidence="2" type="ORF">G0U57_002270</name>
</gene>
<dbReference type="PANTHER" id="PTHR47595">
    <property type="entry name" value="HEAT SHOCK 70 KDA PROTEIN 14"/>
    <property type="match status" value="1"/>
</dbReference>
<comment type="caution">
    <text evidence="2">The sequence shown here is derived from an EMBL/GenBank/DDBJ whole genome shotgun (WGS) entry which is preliminary data.</text>
</comment>